<comment type="similarity">
    <text evidence="1">Belongs to the plant LTP family. PEARLI1 subfamily.</text>
</comment>
<dbReference type="Gene3D" id="1.10.110.10">
    <property type="entry name" value="Plant lipid-transfer and hydrophobic proteins"/>
    <property type="match status" value="1"/>
</dbReference>
<reference evidence="4 5" key="1">
    <citation type="submission" date="2024-01" db="EMBL/GenBank/DDBJ databases">
        <title>The genomes of 5 underutilized Papilionoideae crops provide insights into root nodulation and disease resistanc.</title>
        <authorList>
            <person name="Jiang F."/>
        </authorList>
    </citation>
    <scope>NUCLEOTIDE SEQUENCE [LARGE SCALE GENOMIC DNA]</scope>
    <source>
        <strain evidence="4">JINMINGXINNONG_FW02</strain>
        <tissue evidence="4">Leaves</tissue>
    </source>
</reference>
<protein>
    <recommendedName>
        <fullName evidence="3">Hydrophobic seed protein domain-containing protein</fullName>
    </recommendedName>
</protein>
<proteinExistence type="inferred from homology"/>
<dbReference type="EMBL" id="JAYMYR010000011">
    <property type="protein sequence ID" value="KAK7332445.1"/>
    <property type="molecule type" value="Genomic_DNA"/>
</dbReference>
<dbReference type="PANTHER" id="PTHR31731">
    <property type="match status" value="1"/>
</dbReference>
<dbReference type="InterPro" id="IPR051636">
    <property type="entry name" value="Plant_LTP/defense-related"/>
</dbReference>
<keyword evidence="5" id="KW-1185">Reference proteome</keyword>
<feature type="chain" id="PRO_5042851166" description="Hydrophobic seed protein domain-containing protein" evidence="2">
    <location>
        <begin position="26"/>
        <end position="113"/>
    </location>
</feature>
<evidence type="ECO:0000256" key="1">
    <source>
        <dbReference type="ARBA" id="ARBA00008965"/>
    </source>
</evidence>
<accession>A0AAN9LAF6</accession>
<gene>
    <name evidence="4" type="ORF">VNO80_29197</name>
</gene>
<name>A0AAN9LAF6_PHACN</name>
<sequence length="113" mass="12073">MGSKSIVSVTLFLSLNLSLFSLVSSNILAPAPLTPSPLECSKLDLCLNILNLGEKLHTGNECCSILGGLVEANATLCICDQVRTRIIGIPITLDIVLELIADLCQQDKTFICN</sequence>
<evidence type="ECO:0000313" key="4">
    <source>
        <dbReference type="EMBL" id="KAK7332445.1"/>
    </source>
</evidence>
<evidence type="ECO:0000259" key="3">
    <source>
        <dbReference type="Pfam" id="PF14547"/>
    </source>
</evidence>
<dbReference type="SUPFAM" id="SSF47699">
    <property type="entry name" value="Bifunctional inhibitor/lipid-transfer protein/seed storage 2S albumin"/>
    <property type="match status" value="1"/>
</dbReference>
<dbReference type="InterPro" id="IPR027923">
    <property type="entry name" value="Hydrophob_seed_dom"/>
</dbReference>
<organism evidence="4 5">
    <name type="scientific">Phaseolus coccineus</name>
    <name type="common">Scarlet runner bean</name>
    <name type="synonym">Phaseolus multiflorus</name>
    <dbReference type="NCBI Taxonomy" id="3886"/>
    <lineage>
        <taxon>Eukaryota</taxon>
        <taxon>Viridiplantae</taxon>
        <taxon>Streptophyta</taxon>
        <taxon>Embryophyta</taxon>
        <taxon>Tracheophyta</taxon>
        <taxon>Spermatophyta</taxon>
        <taxon>Magnoliopsida</taxon>
        <taxon>eudicotyledons</taxon>
        <taxon>Gunneridae</taxon>
        <taxon>Pentapetalae</taxon>
        <taxon>rosids</taxon>
        <taxon>fabids</taxon>
        <taxon>Fabales</taxon>
        <taxon>Fabaceae</taxon>
        <taxon>Papilionoideae</taxon>
        <taxon>50 kb inversion clade</taxon>
        <taxon>NPAAA clade</taxon>
        <taxon>indigoferoid/millettioid clade</taxon>
        <taxon>Phaseoleae</taxon>
        <taxon>Phaseolus</taxon>
    </lineage>
</organism>
<evidence type="ECO:0000313" key="5">
    <source>
        <dbReference type="Proteomes" id="UP001374584"/>
    </source>
</evidence>
<feature type="domain" description="Hydrophobic seed protein" evidence="3">
    <location>
        <begin position="37"/>
        <end position="112"/>
    </location>
</feature>
<feature type="signal peptide" evidence="2">
    <location>
        <begin position="1"/>
        <end position="25"/>
    </location>
</feature>
<evidence type="ECO:0000256" key="2">
    <source>
        <dbReference type="SAM" id="SignalP"/>
    </source>
</evidence>
<dbReference type="Pfam" id="PF14547">
    <property type="entry name" value="Hydrophob_seed"/>
    <property type="match status" value="1"/>
</dbReference>
<comment type="caution">
    <text evidence="4">The sequence shown here is derived from an EMBL/GenBank/DDBJ whole genome shotgun (WGS) entry which is preliminary data.</text>
</comment>
<dbReference type="Proteomes" id="UP001374584">
    <property type="component" value="Unassembled WGS sequence"/>
</dbReference>
<keyword evidence="2" id="KW-0732">Signal</keyword>
<dbReference type="InterPro" id="IPR036312">
    <property type="entry name" value="Bifun_inhib/LTP/seed_sf"/>
</dbReference>
<dbReference type="AlphaFoldDB" id="A0AAN9LAF6"/>